<dbReference type="EMBL" id="JAUHHV010000003">
    <property type="protein sequence ID" value="KAK1431029.1"/>
    <property type="molecule type" value="Genomic_DNA"/>
</dbReference>
<feature type="region of interest" description="Disordered" evidence="1">
    <location>
        <begin position="21"/>
        <end position="46"/>
    </location>
</feature>
<reference evidence="2" key="1">
    <citation type="journal article" date="2023" name="bioRxiv">
        <title>Improved chromosome-level genome assembly for marigold (Tagetes erecta).</title>
        <authorList>
            <person name="Jiang F."/>
            <person name="Yuan L."/>
            <person name="Wang S."/>
            <person name="Wang H."/>
            <person name="Xu D."/>
            <person name="Wang A."/>
            <person name="Fan W."/>
        </authorList>
    </citation>
    <scope>NUCLEOTIDE SEQUENCE</scope>
    <source>
        <strain evidence="2">WSJ</strain>
        <tissue evidence="2">Leaf</tissue>
    </source>
</reference>
<accession>A0AAD8P3N7</accession>
<gene>
    <name evidence="2" type="ORF">QVD17_14225</name>
</gene>
<evidence type="ECO:0000256" key="1">
    <source>
        <dbReference type="SAM" id="MobiDB-lite"/>
    </source>
</evidence>
<dbReference type="Proteomes" id="UP001229421">
    <property type="component" value="Unassembled WGS sequence"/>
</dbReference>
<dbReference type="AlphaFoldDB" id="A0AAD8P3N7"/>
<feature type="compositionally biased region" description="Polar residues" evidence="1">
    <location>
        <begin position="29"/>
        <end position="46"/>
    </location>
</feature>
<proteinExistence type="predicted"/>
<evidence type="ECO:0000313" key="2">
    <source>
        <dbReference type="EMBL" id="KAK1431029.1"/>
    </source>
</evidence>
<comment type="caution">
    <text evidence="2">The sequence shown here is derived from an EMBL/GenBank/DDBJ whole genome shotgun (WGS) entry which is preliminary data.</text>
</comment>
<protein>
    <submittedName>
        <fullName evidence="2">Uncharacterized protein</fullName>
    </submittedName>
</protein>
<name>A0AAD8P3N7_TARER</name>
<keyword evidence="3" id="KW-1185">Reference proteome</keyword>
<sequence>MRVNVMISILVARNITCKRRDRDTRFDPQPTSLSIPTVTNHKSPPTSFHASFPLLKSPTQLQISSIQSPSNHHHQSNTVFQPQFLHSSLNFRYVTT</sequence>
<evidence type="ECO:0000313" key="3">
    <source>
        <dbReference type="Proteomes" id="UP001229421"/>
    </source>
</evidence>
<organism evidence="2 3">
    <name type="scientific">Tagetes erecta</name>
    <name type="common">African marigold</name>
    <dbReference type="NCBI Taxonomy" id="13708"/>
    <lineage>
        <taxon>Eukaryota</taxon>
        <taxon>Viridiplantae</taxon>
        <taxon>Streptophyta</taxon>
        <taxon>Embryophyta</taxon>
        <taxon>Tracheophyta</taxon>
        <taxon>Spermatophyta</taxon>
        <taxon>Magnoliopsida</taxon>
        <taxon>eudicotyledons</taxon>
        <taxon>Gunneridae</taxon>
        <taxon>Pentapetalae</taxon>
        <taxon>asterids</taxon>
        <taxon>campanulids</taxon>
        <taxon>Asterales</taxon>
        <taxon>Asteraceae</taxon>
        <taxon>Asteroideae</taxon>
        <taxon>Heliantheae alliance</taxon>
        <taxon>Tageteae</taxon>
        <taxon>Tagetes</taxon>
    </lineage>
</organism>